<dbReference type="Pfam" id="PF00078">
    <property type="entry name" value="RVT_1"/>
    <property type="match status" value="1"/>
</dbReference>
<dbReference type="GO" id="GO:0071897">
    <property type="term" value="P:DNA biosynthetic process"/>
    <property type="evidence" value="ECO:0007669"/>
    <property type="project" value="UniProtKB-ARBA"/>
</dbReference>
<dbReference type="Pfam" id="PF14529">
    <property type="entry name" value="Exo_endo_phos_2"/>
    <property type="match status" value="1"/>
</dbReference>
<evidence type="ECO:0000259" key="3">
    <source>
        <dbReference type="PROSITE" id="PS50879"/>
    </source>
</evidence>
<dbReference type="InterPro" id="IPR036397">
    <property type="entry name" value="RNaseH_sf"/>
</dbReference>
<dbReference type="InterPro" id="IPR000477">
    <property type="entry name" value="RT_dom"/>
</dbReference>
<protein>
    <recommendedName>
        <fullName evidence="6">Retrovirus-related Pol polyprotein from type-1 retrotransposable element R1</fullName>
    </recommendedName>
</protein>
<dbReference type="SUPFAM" id="SSF56672">
    <property type="entry name" value="DNA/RNA polymerases"/>
    <property type="match status" value="1"/>
</dbReference>
<dbReference type="InterPro" id="IPR036691">
    <property type="entry name" value="Endo/exonu/phosph_ase_sf"/>
</dbReference>
<evidence type="ECO:0000313" key="5">
    <source>
        <dbReference type="Proteomes" id="UP001314205"/>
    </source>
</evidence>
<dbReference type="InterPro" id="IPR005135">
    <property type="entry name" value="Endo/exonuclease/phosphatase"/>
</dbReference>
<dbReference type="Proteomes" id="UP001314205">
    <property type="component" value="Unassembled WGS sequence"/>
</dbReference>
<organism evidence="4 5">
    <name type="scientific">Parnassius mnemosyne</name>
    <name type="common">clouded apollo</name>
    <dbReference type="NCBI Taxonomy" id="213953"/>
    <lineage>
        <taxon>Eukaryota</taxon>
        <taxon>Metazoa</taxon>
        <taxon>Ecdysozoa</taxon>
        <taxon>Arthropoda</taxon>
        <taxon>Hexapoda</taxon>
        <taxon>Insecta</taxon>
        <taxon>Pterygota</taxon>
        <taxon>Neoptera</taxon>
        <taxon>Endopterygota</taxon>
        <taxon>Lepidoptera</taxon>
        <taxon>Glossata</taxon>
        <taxon>Ditrysia</taxon>
        <taxon>Papilionoidea</taxon>
        <taxon>Papilionidae</taxon>
        <taxon>Parnassiinae</taxon>
        <taxon>Parnassini</taxon>
        <taxon>Parnassius</taxon>
        <taxon>Driopa</taxon>
    </lineage>
</organism>
<dbReference type="PANTHER" id="PTHR19446">
    <property type="entry name" value="REVERSE TRANSCRIPTASES"/>
    <property type="match status" value="1"/>
</dbReference>
<dbReference type="EMBL" id="CAVLGL010000026">
    <property type="protein sequence ID" value="CAK1581402.1"/>
    <property type="molecule type" value="Genomic_DNA"/>
</dbReference>
<gene>
    <name evidence="4" type="ORF">PARMNEM_LOCUS3075</name>
</gene>
<evidence type="ECO:0000313" key="4">
    <source>
        <dbReference type="EMBL" id="CAK1581402.1"/>
    </source>
</evidence>
<dbReference type="InterPro" id="IPR012337">
    <property type="entry name" value="RNaseH-like_sf"/>
</dbReference>
<feature type="coiled-coil region" evidence="1">
    <location>
        <begin position="278"/>
        <end position="305"/>
    </location>
</feature>
<dbReference type="CDD" id="cd01650">
    <property type="entry name" value="RT_nLTR_like"/>
    <property type="match status" value="1"/>
</dbReference>
<keyword evidence="1" id="KW-0175">Coiled coil</keyword>
<feature type="domain" description="Reverse transcriptase" evidence="2">
    <location>
        <begin position="469"/>
        <end position="740"/>
    </location>
</feature>
<dbReference type="GO" id="GO:0042575">
    <property type="term" value="C:DNA polymerase complex"/>
    <property type="evidence" value="ECO:0007669"/>
    <property type="project" value="UniProtKB-ARBA"/>
</dbReference>
<name>A0AAV1KHW7_9NEOP</name>
<comment type="caution">
    <text evidence="4">The sequence shown here is derived from an EMBL/GenBank/DDBJ whole genome shotgun (WGS) entry which is preliminary data.</text>
</comment>
<evidence type="ECO:0008006" key="6">
    <source>
        <dbReference type="Google" id="ProtNLM"/>
    </source>
</evidence>
<feature type="domain" description="RNase H type-1" evidence="3">
    <location>
        <begin position="903"/>
        <end position="1035"/>
    </location>
</feature>
<evidence type="ECO:0000256" key="1">
    <source>
        <dbReference type="SAM" id="Coils"/>
    </source>
</evidence>
<dbReference type="CDD" id="cd09276">
    <property type="entry name" value="Rnase_HI_RT_non_LTR"/>
    <property type="match status" value="1"/>
</dbReference>
<dbReference type="SUPFAM" id="SSF56219">
    <property type="entry name" value="DNase I-like"/>
    <property type="match status" value="1"/>
</dbReference>
<dbReference type="Pfam" id="PF00075">
    <property type="entry name" value="RNase_H"/>
    <property type="match status" value="1"/>
</dbReference>
<keyword evidence="5" id="KW-1185">Reference proteome</keyword>
<dbReference type="GO" id="GO:0004523">
    <property type="term" value="F:RNA-DNA hybrid ribonuclease activity"/>
    <property type="evidence" value="ECO:0007669"/>
    <property type="project" value="InterPro"/>
</dbReference>
<accession>A0AAV1KHW7</accession>
<dbReference type="GO" id="GO:0003676">
    <property type="term" value="F:nucleic acid binding"/>
    <property type="evidence" value="ECO:0007669"/>
    <property type="project" value="InterPro"/>
</dbReference>
<dbReference type="Gene3D" id="3.30.420.10">
    <property type="entry name" value="Ribonuclease H-like superfamily/Ribonuclease H"/>
    <property type="match status" value="1"/>
</dbReference>
<sequence>MQEPYVGAKAHLTVGSQYRVIQKISHDLTKPVRSAIVVTDPNIQFIMNPSMLTEDIVGVELRIGNYKIGFVSIYLHEKGNIEEDLSTLKRIVEAMNTEDIVIGGDANASSIWWGCKADDKRGALIMETVAELNLEILNTGKYPTFSVYRMGTLCSSIIDITTCTTSVLHKITNWRVDDSFCTISSHKPILYNLSTPSTSEELEINSTRKYNTRKANWNNFSNELEKALHSNNITQERIAKIKTKQEIDEIVNEYTESIVTACNKVIPKIETKRVNRAAKWWNEELQDKKKEMIRLRRRIKNAHQNRRNYVIEQYLQARDIYKKSIEDASTKSWKDLCTKEQKESIWQCTYRILKICSNREEDKLLRNQNGDILTEKESATLLAETFFPKDNTSTDTEEQKDIRTETKEFIMQLNSQTTEIKRSFTRVEIQQIFKNMEPKKAPGDDGLTSDICQEAYSNNPEVLRTIYNKCLELGYFPNNWKKATIKVIPKPHKEDYTQPKAYRPIGLLPVFGKVLEKLFTNRVQWQLGKENKLSRRQYGFTPQKSTEDALYDTITLIRNGLHKKEIVILVSLDIEGAFDNAWWPAIISELRKKQMDTAMLKLITSYLSNRKISLKYAGQNVSLPTDKGCIQGSTCGPMLWNILLDSLLQATENLAVHVQAFADDILIVASNKDGQQIEKDINDALKLIVKWGQKHKLKFAPHKTQATIITKKLKYHCPRLLMDQVTLTYTDQLKVLGLIIDKNLNFKPHLDHICNKAVSLYKTVSRAARAKWGLNSDIVRTIYLAVVEPTVLYAASCWAEATEKKYVQRILNRLTRMFSIRICKGHKTISLVSGALLAKIIPLALRVKENAEIYEIKRGKPIESLPGRHLETKISPYNLPHPSLRQQRQYKFITNQEDIDKICNNWPSIYTDGSKIDNRVGAAISVWQNEIEIKNITCTLERYCSVYQAELVAIHKAVKYMLDKKCYKANILSDSRSAIMTICNPSSLHPIAAEISSNLSAIESHDGKIEFYWIKAHCGLKGNERADELAKYAATKKKQRAIYDLFPLSYAKHLTRNNTLLKWQHKYEEAATSETTKTFFPNIRVAYKILKNIKITNIITQLFTGHGGNKAYLFRFKLSSSPYCTCDDNSPQTVEHIIIDCPRFCTKRYECECSMGMTISKQNLCTIMEDNDCRSNFLNFALLVLKTMNKENGSTIID</sequence>
<dbReference type="PROSITE" id="PS50878">
    <property type="entry name" value="RT_POL"/>
    <property type="match status" value="1"/>
</dbReference>
<dbReference type="InterPro" id="IPR043502">
    <property type="entry name" value="DNA/RNA_pol_sf"/>
</dbReference>
<dbReference type="InterPro" id="IPR002156">
    <property type="entry name" value="RNaseH_domain"/>
</dbReference>
<dbReference type="SUPFAM" id="SSF53098">
    <property type="entry name" value="Ribonuclease H-like"/>
    <property type="match status" value="1"/>
</dbReference>
<evidence type="ECO:0000259" key="2">
    <source>
        <dbReference type="PROSITE" id="PS50878"/>
    </source>
</evidence>
<dbReference type="Gene3D" id="3.60.10.10">
    <property type="entry name" value="Endonuclease/exonuclease/phosphatase"/>
    <property type="match status" value="1"/>
</dbReference>
<dbReference type="PROSITE" id="PS50879">
    <property type="entry name" value="RNASE_H_1"/>
    <property type="match status" value="1"/>
</dbReference>
<reference evidence="4 5" key="1">
    <citation type="submission" date="2023-11" db="EMBL/GenBank/DDBJ databases">
        <authorList>
            <person name="Hedman E."/>
            <person name="Englund M."/>
            <person name="Stromberg M."/>
            <person name="Nyberg Akerstrom W."/>
            <person name="Nylinder S."/>
            <person name="Jareborg N."/>
            <person name="Kallberg Y."/>
            <person name="Kronander E."/>
        </authorList>
    </citation>
    <scope>NUCLEOTIDE SEQUENCE [LARGE SCALE GENOMIC DNA]</scope>
</reference>
<proteinExistence type="predicted"/>
<dbReference type="AlphaFoldDB" id="A0AAV1KHW7"/>